<dbReference type="Proteomes" id="UP000619479">
    <property type="component" value="Unassembled WGS sequence"/>
</dbReference>
<protein>
    <submittedName>
        <fullName evidence="1">Uncharacterized protein</fullName>
    </submittedName>
</protein>
<sequence>MSRWLRVDPQVGWTNRLNAAAGGAWHVLGEGCWLGMAHGLGVNPWPAGWAGPLAVRGETGRVSWPGWAGSRLGGLWLGSCGPKLNADGADRPPAQSCAR</sequence>
<reference evidence="1" key="1">
    <citation type="submission" date="2021-01" db="EMBL/GenBank/DDBJ databases">
        <title>Whole genome shotgun sequence of Actinoplanes cyaneus NBRC 14990.</title>
        <authorList>
            <person name="Komaki H."/>
            <person name="Tamura T."/>
        </authorList>
    </citation>
    <scope>NUCLEOTIDE SEQUENCE</scope>
    <source>
        <strain evidence="1">NBRC 14990</strain>
    </source>
</reference>
<dbReference type="EMBL" id="BOMH01000039">
    <property type="protein sequence ID" value="GID67400.1"/>
    <property type="molecule type" value="Genomic_DNA"/>
</dbReference>
<comment type="caution">
    <text evidence="1">The sequence shown here is derived from an EMBL/GenBank/DDBJ whole genome shotgun (WGS) entry which is preliminary data.</text>
</comment>
<evidence type="ECO:0000313" key="1">
    <source>
        <dbReference type="EMBL" id="GID67400.1"/>
    </source>
</evidence>
<accession>A0A919M2L9</accession>
<evidence type="ECO:0000313" key="2">
    <source>
        <dbReference type="Proteomes" id="UP000619479"/>
    </source>
</evidence>
<name>A0A919M2L9_9ACTN</name>
<dbReference type="AlphaFoldDB" id="A0A919M2L9"/>
<proteinExistence type="predicted"/>
<gene>
    <name evidence="1" type="ORF">Acy02nite_52810</name>
</gene>
<keyword evidence="2" id="KW-1185">Reference proteome</keyword>
<organism evidence="1 2">
    <name type="scientific">Actinoplanes cyaneus</name>
    <dbReference type="NCBI Taxonomy" id="52696"/>
    <lineage>
        <taxon>Bacteria</taxon>
        <taxon>Bacillati</taxon>
        <taxon>Actinomycetota</taxon>
        <taxon>Actinomycetes</taxon>
        <taxon>Micromonosporales</taxon>
        <taxon>Micromonosporaceae</taxon>
        <taxon>Actinoplanes</taxon>
    </lineage>
</organism>